<proteinExistence type="predicted"/>
<dbReference type="EMBL" id="OZ023702">
    <property type="protein sequence ID" value="CAK9857755.1"/>
    <property type="molecule type" value="Genomic_DNA"/>
</dbReference>
<reference evidence="3 4" key="1">
    <citation type="submission" date="2024-03" db="EMBL/GenBank/DDBJ databases">
        <authorList>
            <consortium name="ELIXIR-Norway"/>
            <consortium name="Elixir Norway"/>
        </authorList>
    </citation>
    <scope>NUCLEOTIDE SEQUENCE [LARGE SCALE GENOMIC DNA]</scope>
</reference>
<evidence type="ECO:0000259" key="2">
    <source>
        <dbReference type="Pfam" id="PF01789"/>
    </source>
</evidence>
<evidence type="ECO:0000256" key="1">
    <source>
        <dbReference type="SAM" id="MobiDB-lite"/>
    </source>
</evidence>
<gene>
    <name evidence="3" type="ORF">CSSPJE1EN2_LOCUS750</name>
</gene>
<feature type="region of interest" description="Disordered" evidence="1">
    <location>
        <begin position="114"/>
        <end position="135"/>
    </location>
</feature>
<protein>
    <recommendedName>
        <fullName evidence="2">PsbP C-terminal domain-containing protein</fullName>
    </recommendedName>
</protein>
<keyword evidence="4" id="KW-1185">Reference proteome</keyword>
<evidence type="ECO:0000313" key="3">
    <source>
        <dbReference type="EMBL" id="CAK9857755.1"/>
    </source>
</evidence>
<dbReference type="PANTHER" id="PTHR31407">
    <property type="match status" value="1"/>
</dbReference>
<dbReference type="PANTHER" id="PTHR31407:SF7">
    <property type="entry name" value="PSBP DOMAIN-CONTAINING PROTEIN 5, CHLOROPLASTIC"/>
    <property type="match status" value="1"/>
</dbReference>
<accession>A0ABP1A5G7</accession>
<dbReference type="Pfam" id="PF01789">
    <property type="entry name" value="PsbP"/>
    <property type="match status" value="1"/>
</dbReference>
<dbReference type="InterPro" id="IPR002683">
    <property type="entry name" value="PsbP_C"/>
</dbReference>
<dbReference type="InterPro" id="IPR016123">
    <property type="entry name" value="Mog1/PsbP_a/b/a-sand"/>
</dbReference>
<dbReference type="Proteomes" id="UP001497522">
    <property type="component" value="Chromosome 1"/>
</dbReference>
<sequence>MAMALLTRLCPNPCSSSSSSSRSVSRFPLSQKKMKFSRVCIAAACPNFLSFESVSRREVVLAGFLAGLAFPSAYIVDQAAAAEALGASETGSSMALQVDNINAYSYSYPLRPGKKSRNLSVESRKPERYSSAAPLSPDARQRIVSERLDLKNNIVVSVSVGPINSTFLKTNDSSTWDAKDVARSVLSDKSTARMTTGQRVAEINILDAKREEVDGNLYWHYEYLVQKSPTVTQRGYDVFRHSLAVTAEREGYLYSLNASTLDSSWQMMEPLFRETVASFHLNPPTDEYVPPYKDPWRFW</sequence>
<dbReference type="Gene3D" id="3.40.1000.10">
    <property type="entry name" value="Mog1/PsbP, alpha/beta/alpha sandwich"/>
    <property type="match status" value="1"/>
</dbReference>
<name>A0ABP1A5G7_9BRYO</name>
<feature type="domain" description="PsbP C-terminal" evidence="2">
    <location>
        <begin position="153"/>
        <end position="280"/>
    </location>
</feature>
<dbReference type="SUPFAM" id="SSF55724">
    <property type="entry name" value="Mog1p/PsbP-like"/>
    <property type="match status" value="1"/>
</dbReference>
<organism evidence="3 4">
    <name type="scientific">Sphagnum jensenii</name>
    <dbReference type="NCBI Taxonomy" id="128206"/>
    <lineage>
        <taxon>Eukaryota</taxon>
        <taxon>Viridiplantae</taxon>
        <taxon>Streptophyta</taxon>
        <taxon>Embryophyta</taxon>
        <taxon>Bryophyta</taxon>
        <taxon>Sphagnophytina</taxon>
        <taxon>Sphagnopsida</taxon>
        <taxon>Sphagnales</taxon>
        <taxon>Sphagnaceae</taxon>
        <taxon>Sphagnum</taxon>
    </lineage>
</organism>
<evidence type="ECO:0000313" key="4">
    <source>
        <dbReference type="Proteomes" id="UP001497522"/>
    </source>
</evidence>